<accession>A0A1D8IR41</accession>
<proteinExistence type="predicted"/>
<organism evidence="1 2">
    <name type="scientific">Acidihalobacter yilgarnensis</name>
    <dbReference type="NCBI Taxonomy" id="2819280"/>
    <lineage>
        <taxon>Bacteria</taxon>
        <taxon>Pseudomonadati</taxon>
        <taxon>Pseudomonadota</taxon>
        <taxon>Gammaproteobacteria</taxon>
        <taxon>Chromatiales</taxon>
        <taxon>Ectothiorhodospiraceae</taxon>
        <taxon>Acidihalobacter</taxon>
    </lineage>
</organism>
<evidence type="ECO:0008006" key="3">
    <source>
        <dbReference type="Google" id="ProtNLM"/>
    </source>
</evidence>
<dbReference type="EMBL" id="CP017415">
    <property type="protein sequence ID" value="AOU98853.1"/>
    <property type="molecule type" value="Genomic_DNA"/>
</dbReference>
<gene>
    <name evidence="1" type="ORF">BI364_13585</name>
</gene>
<evidence type="ECO:0000313" key="1">
    <source>
        <dbReference type="EMBL" id="AOU98853.1"/>
    </source>
</evidence>
<reference evidence="2" key="1">
    <citation type="submission" date="2016-09" db="EMBL/GenBank/DDBJ databases">
        <title>Acidihalobacter prosperus F5.</title>
        <authorList>
            <person name="Khaleque H.N."/>
            <person name="Ramsay J.P."/>
            <person name="Kaksonen A.H."/>
            <person name="Boxall N.J."/>
            <person name="Watkin E.L.J."/>
        </authorList>
    </citation>
    <scope>NUCLEOTIDE SEQUENCE [LARGE SCALE GENOMIC DNA]</scope>
    <source>
        <strain evidence="2">F5</strain>
    </source>
</reference>
<name>A0A1D8IR41_9GAMM</name>
<dbReference type="AlphaFoldDB" id="A0A1D8IR41"/>
<keyword evidence="2" id="KW-1185">Reference proteome</keyword>
<protein>
    <recommendedName>
        <fullName evidence="3">Transposase</fullName>
    </recommendedName>
</protein>
<sequence>MKIDGRPLTRETLEAMRFMALDRMDEGESPAAASASFGMHRTWAYKVRLKARGRGQGKRVLQLRRHPSGAGS</sequence>
<dbReference type="Proteomes" id="UP000095401">
    <property type="component" value="Chromosome"/>
</dbReference>
<dbReference type="KEGG" id="aprs:BI364_13585"/>
<dbReference type="RefSeq" id="WP_070079208.1">
    <property type="nucleotide sequence ID" value="NZ_CP017415.1"/>
</dbReference>
<evidence type="ECO:0000313" key="2">
    <source>
        <dbReference type="Proteomes" id="UP000095401"/>
    </source>
</evidence>